<evidence type="ECO:0000256" key="6">
    <source>
        <dbReference type="PROSITE-ProRule" id="PRU00108"/>
    </source>
</evidence>
<dbReference type="CDD" id="cd00086">
    <property type="entry name" value="homeodomain"/>
    <property type="match status" value="1"/>
</dbReference>
<evidence type="ECO:0000256" key="3">
    <source>
        <dbReference type="ARBA" id="ARBA00023155"/>
    </source>
</evidence>
<dbReference type="PRINTS" id="PR00024">
    <property type="entry name" value="HOMEOBOX"/>
</dbReference>
<organism evidence="10 11">
    <name type="scientific">Ranitomeya imitator</name>
    <name type="common">mimic poison frog</name>
    <dbReference type="NCBI Taxonomy" id="111125"/>
    <lineage>
        <taxon>Eukaryota</taxon>
        <taxon>Metazoa</taxon>
        <taxon>Chordata</taxon>
        <taxon>Craniata</taxon>
        <taxon>Vertebrata</taxon>
        <taxon>Euteleostomi</taxon>
        <taxon>Amphibia</taxon>
        <taxon>Batrachia</taxon>
        <taxon>Anura</taxon>
        <taxon>Neobatrachia</taxon>
        <taxon>Hyloidea</taxon>
        <taxon>Dendrobatidae</taxon>
        <taxon>Dendrobatinae</taxon>
        <taxon>Ranitomeya</taxon>
    </lineage>
</organism>
<dbReference type="SUPFAM" id="SSF46689">
    <property type="entry name" value="Homeodomain-like"/>
    <property type="match status" value="1"/>
</dbReference>
<keyword evidence="3 6" id="KW-0371">Homeobox</keyword>
<feature type="domain" description="Homeobox" evidence="9">
    <location>
        <begin position="198"/>
        <end position="258"/>
    </location>
</feature>
<evidence type="ECO:0000256" key="8">
    <source>
        <dbReference type="SAM" id="MobiDB-lite"/>
    </source>
</evidence>
<evidence type="ECO:0000259" key="9">
    <source>
        <dbReference type="PROSITE" id="PS50071"/>
    </source>
</evidence>
<sequence length="351" mass="39209">MIRDVAASWIAISLCLTRSSNLDPAVPSLVGARSPELYFVVRSCANINPGTGTCRGLPGALGKDNEQSTTSNINNDPSWKLDNQRVSPLHEKNLEESCSQNYNGQHNASENFVSISKESNISQDLPSATQESSDNQGESTSCNEDISHSANYSFSSILIGRGSNTESGYDSETCRSSSKSPVSSGAEESSDTSDEEGKVGRRLRTAFTTEQITTLKNNFQKHRYLGASERQKLAAKLNLSEVQIKTWFQNRRMKHKREIQEGKQVQFFTTPFYGLYGYPPQPMPSYHYIHPREQLHVQNPLVDPMSYSYPSPPTAFDSLNALSPPSLPAMYLPQQSFIPPVWHEEQHFVRY</sequence>
<evidence type="ECO:0000256" key="7">
    <source>
        <dbReference type="RuleBase" id="RU000682"/>
    </source>
</evidence>
<dbReference type="PROSITE" id="PS00027">
    <property type="entry name" value="HOMEOBOX_1"/>
    <property type="match status" value="1"/>
</dbReference>
<feature type="DNA-binding region" description="Homeobox" evidence="6">
    <location>
        <begin position="200"/>
        <end position="259"/>
    </location>
</feature>
<dbReference type="InterPro" id="IPR001356">
    <property type="entry name" value="HD"/>
</dbReference>
<dbReference type="EMBL" id="CAUEEQ010007777">
    <property type="protein sequence ID" value="CAJ0931565.1"/>
    <property type="molecule type" value="Genomic_DNA"/>
</dbReference>
<feature type="region of interest" description="Disordered" evidence="8">
    <location>
        <begin position="58"/>
        <end position="83"/>
    </location>
</feature>
<dbReference type="InterPro" id="IPR017970">
    <property type="entry name" value="Homeobox_CS"/>
</dbReference>
<dbReference type="PANTHER" id="PTHR24333:SF5">
    <property type="entry name" value="VENT HOMEOBOX"/>
    <property type="match status" value="1"/>
</dbReference>
<dbReference type="PROSITE" id="PS50071">
    <property type="entry name" value="HOMEOBOX_2"/>
    <property type="match status" value="1"/>
</dbReference>
<comment type="similarity">
    <text evidence="5">Belongs to the BAR homeobox family.</text>
</comment>
<dbReference type="Proteomes" id="UP001176940">
    <property type="component" value="Unassembled WGS sequence"/>
</dbReference>
<feature type="region of interest" description="Disordered" evidence="8">
    <location>
        <begin position="164"/>
        <end position="205"/>
    </location>
</feature>
<keyword evidence="11" id="KW-1185">Reference proteome</keyword>
<dbReference type="SMART" id="SM00389">
    <property type="entry name" value="HOX"/>
    <property type="match status" value="1"/>
</dbReference>
<dbReference type="PANTHER" id="PTHR24333">
    <property type="entry name" value="HOMEO BOX HB9 LIKE A-RELATED"/>
    <property type="match status" value="1"/>
</dbReference>
<feature type="compositionally biased region" description="Polar residues" evidence="8">
    <location>
        <begin position="67"/>
        <end position="77"/>
    </location>
</feature>
<accession>A0ABN9L2D6</accession>
<gene>
    <name evidence="10" type="ORF">RIMI_LOCUS4746273</name>
</gene>
<protein>
    <recommendedName>
        <fullName evidence="9">Homeobox domain-containing protein</fullName>
    </recommendedName>
</protein>
<dbReference type="InterPro" id="IPR020479">
    <property type="entry name" value="HD_metazoa"/>
</dbReference>
<comment type="caution">
    <text evidence="10">The sequence shown here is derived from an EMBL/GenBank/DDBJ whole genome shotgun (WGS) entry which is preliminary data.</text>
</comment>
<dbReference type="Gene3D" id="1.10.10.60">
    <property type="entry name" value="Homeodomain-like"/>
    <property type="match status" value="1"/>
</dbReference>
<evidence type="ECO:0000313" key="10">
    <source>
        <dbReference type="EMBL" id="CAJ0931565.1"/>
    </source>
</evidence>
<name>A0ABN9L2D6_9NEOB</name>
<dbReference type="InterPro" id="IPR050848">
    <property type="entry name" value="Homeobox_TF"/>
</dbReference>
<comment type="subcellular location">
    <subcellularLocation>
        <location evidence="1 6 7">Nucleus</location>
    </subcellularLocation>
</comment>
<dbReference type="Pfam" id="PF00046">
    <property type="entry name" value="Homeodomain"/>
    <property type="match status" value="1"/>
</dbReference>
<evidence type="ECO:0000313" key="11">
    <source>
        <dbReference type="Proteomes" id="UP001176940"/>
    </source>
</evidence>
<dbReference type="InterPro" id="IPR009057">
    <property type="entry name" value="Homeodomain-like_sf"/>
</dbReference>
<evidence type="ECO:0000256" key="2">
    <source>
        <dbReference type="ARBA" id="ARBA00023125"/>
    </source>
</evidence>
<feature type="compositionally biased region" description="Polar residues" evidence="8">
    <location>
        <begin position="164"/>
        <end position="187"/>
    </location>
</feature>
<proteinExistence type="inferred from homology"/>
<evidence type="ECO:0000256" key="1">
    <source>
        <dbReference type="ARBA" id="ARBA00004123"/>
    </source>
</evidence>
<feature type="region of interest" description="Disordered" evidence="8">
    <location>
        <begin position="120"/>
        <end position="146"/>
    </location>
</feature>
<evidence type="ECO:0000256" key="5">
    <source>
        <dbReference type="ARBA" id="ARBA00038196"/>
    </source>
</evidence>
<keyword evidence="4 6" id="KW-0539">Nucleus</keyword>
<keyword evidence="2 6" id="KW-0238">DNA-binding</keyword>
<evidence type="ECO:0000256" key="4">
    <source>
        <dbReference type="ARBA" id="ARBA00023242"/>
    </source>
</evidence>
<reference evidence="10" key="1">
    <citation type="submission" date="2023-07" db="EMBL/GenBank/DDBJ databases">
        <authorList>
            <person name="Stuckert A."/>
        </authorList>
    </citation>
    <scope>NUCLEOTIDE SEQUENCE</scope>
</reference>